<dbReference type="InParanoid" id="A0A2H3DXL2"/>
<evidence type="ECO:0000313" key="1">
    <source>
        <dbReference type="EMBL" id="PBK93837.1"/>
    </source>
</evidence>
<proteinExistence type="predicted"/>
<accession>A0A2H3DXL2</accession>
<reference evidence="2" key="1">
    <citation type="journal article" date="2017" name="Nat. Ecol. Evol.">
        <title>Genome expansion and lineage-specific genetic innovations in the forest pathogenic fungi Armillaria.</title>
        <authorList>
            <person name="Sipos G."/>
            <person name="Prasanna A.N."/>
            <person name="Walter M.C."/>
            <person name="O'Connor E."/>
            <person name="Balint B."/>
            <person name="Krizsan K."/>
            <person name="Kiss B."/>
            <person name="Hess J."/>
            <person name="Varga T."/>
            <person name="Slot J."/>
            <person name="Riley R."/>
            <person name="Boka B."/>
            <person name="Rigling D."/>
            <person name="Barry K."/>
            <person name="Lee J."/>
            <person name="Mihaltcheva S."/>
            <person name="LaButti K."/>
            <person name="Lipzen A."/>
            <person name="Waldron R."/>
            <person name="Moloney N.M."/>
            <person name="Sperisen C."/>
            <person name="Kredics L."/>
            <person name="Vagvoelgyi C."/>
            <person name="Patrignani A."/>
            <person name="Fitzpatrick D."/>
            <person name="Nagy I."/>
            <person name="Doyle S."/>
            <person name="Anderson J.B."/>
            <person name="Grigoriev I.V."/>
            <person name="Gueldener U."/>
            <person name="Muensterkoetter M."/>
            <person name="Nagy L.G."/>
        </authorList>
    </citation>
    <scope>NUCLEOTIDE SEQUENCE [LARGE SCALE GENOMIC DNA]</scope>
    <source>
        <strain evidence="2">Ar21-2</strain>
    </source>
</reference>
<gene>
    <name evidence="1" type="ORF">ARMGADRAFT_1079334</name>
</gene>
<evidence type="ECO:0000313" key="2">
    <source>
        <dbReference type="Proteomes" id="UP000217790"/>
    </source>
</evidence>
<protein>
    <recommendedName>
        <fullName evidence="3">F-box domain-containing protein</fullName>
    </recommendedName>
</protein>
<name>A0A2H3DXL2_ARMGA</name>
<evidence type="ECO:0008006" key="3">
    <source>
        <dbReference type="Google" id="ProtNLM"/>
    </source>
</evidence>
<dbReference type="AlphaFoldDB" id="A0A2H3DXL2"/>
<keyword evidence="2" id="KW-1185">Reference proteome</keyword>
<organism evidence="1 2">
    <name type="scientific">Armillaria gallica</name>
    <name type="common">Bulbous honey fungus</name>
    <name type="synonym">Armillaria bulbosa</name>
    <dbReference type="NCBI Taxonomy" id="47427"/>
    <lineage>
        <taxon>Eukaryota</taxon>
        <taxon>Fungi</taxon>
        <taxon>Dikarya</taxon>
        <taxon>Basidiomycota</taxon>
        <taxon>Agaricomycotina</taxon>
        <taxon>Agaricomycetes</taxon>
        <taxon>Agaricomycetidae</taxon>
        <taxon>Agaricales</taxon>
        <taxon>Marasmiineae</taxon>
        <taxon>Physalacriaceae</taxon>
        <taxon>Armillaria</taxon>
    </lineage>
</organism>
<dbReference type="Proteomes" id="UP000217790">
    <property type="component" value="Unassembled WGS sequence"/>
</dbReference>
<sequence length="405" mass="45346">MTELNDDVLDLIFDEVCREEASMVEVLGNVSGGFSELIQRIADQTVVIDDQDAYDRGDDITPEEALSLFGKGDKETERKRLRARTLRWSAYRVRVDVLAQVLATLERVTALTFVGAKLDERTDGIPCYTTIREVTFEQCTLGFPGLTSLMQALPNLEGLKVAGRGTTIVPTTAYFPDAEPALSLPASLISLDMDCSHVWDRAEYRHFWGGWAGEDGNRLLYWLQDAANLRALKIAMTGEVGWYPGDTIIQASRTSLLSLTLALEHPLEVWDFYLEVEAPELLDLMVSARSAPTDLFHVGAFLNKLESPKLKSATFHIHALPISDDYPLCETVHHLESLAICIIRQSAYNNLQQVLIHWHTSSFRDTDAVELYSAAFSTAFEAMAPASHCGMKLVMEKTKYNREMF</sequence>
<dbReference type="EMBL" id="KZ293655">
    <property type="protein sequence ID" value="PBK93837.1"/>
    <property type="molecule type" value="Genomic_DNA"/>
</dbReference>
<dbReference type="OrthoDB" id="10452678at2759"/>